<evidence type="ECO:0000313" key="2">
    <source>
        <dbReference type="Proteomes" id="UP000249185"/>
    </source>
</evidence>
<protein>
    <submittedName>
        <fullName evidence="1">Uncharacterized protein</fullName>
    </submittedName>
</protein>
<evidence type="ECO:0000313" key="1">
    <source>
        <dbReference type="EMBL" id="PZQ47258.1"/>
    </source>
</evidence>
<organism evidence="1 2">
    <name type="scientific">Rhodovulum sulfidophilum</name>
    <name type="common">Rhodobacter sulfidophilus</name>
    <dbReference type="NCBI Taxonomy" id="35806"/>
    <lineage>
        <taxon>Bacteria</taxon>
        <taxon>Pseudomonadati</taxon>
        <taxon>Pseudomonadota</taxon>
        <taxon>Alphaproteobacteria</taxon>
        <taxon>Rhodobacterales</taxon>
        <taxon>Paracoccaceae</taxon>
        <taxon>Rhodovulum</taxon>
    </lineage>
</organism>
<dbReference type="AlphaFoldDB" id="A0A2W5N3P5"/>
<accession>A0A2W5N3P5</accession>
<proteinExistence type="predicted"/>
<sequence>MIMALFSLASAMEDRSYALKKERRIFALGIRDVGVHVIGSGAGRQAVVSFEFGNGAVFRFLLDQPLFRKLSGVFDREFSQGLH</sequence>
<reference evidence="1 2" key="1">
    <citation type="submission" date="2017-08" db="EMBL/GenBank/DDBJ databases">
        <title>Infants hospitalized years apart are colonized by the same room-sourced microbial strains.</title>
        <authorList>
            <person name="Brooks B."/>
            <person name="Olm M.R."/>
            <person name="Firek B.A."/>
            <person name="Baker R."/>
            <person name="Thomas B.C."/>
            <person name="Morowitz M.J."/>
            <person name="Banfield J.F."/>
        </authorList>
    </citation>
    <scope>NUCLEOTIDE SEQUENCE [LARGE SCALE GENOMIC DNA]</scope>
    <source>
        <strain evidence="1">S2_005_002_R2_34</strain>
    </source>
</reference>
<dbReference type="EMBL" id="QFPW01000017">
    <property type="protein sequence ID" value="PZQ47258.1"/>
    <property type="molecule type" value="Genomic_DNA"/>
</dbReference>
<dbReference type="Proteomes" id="UP000249185">
    <property type="component" value="Unassembled WGS sequence"/>
</dbReference>
<name>A0A2W5N3P5_RHOSU</name>
<comment type="caution">
    <text evidence="1">The sequence shown here is derived from an EMBL/GenBank/DDBJ whole genome shotgun (WGS) entry which is preliminary data.</text>
</comment>
<gene>
    <name evidence="1" type="ORF">DI556_17430</name>
</gene>